<evidence type="ECO:0000313" key="2">
    <source>
        <dbReference type="Proteomes" id="UP001180020"/>
    </source>
</evidence>
<sequence length="62" mass="7269">MEEDNLKRQPYQPLKHIFLLKFSHQKISDLTPTSGTLISTWFPDKSDFCRAGDFHLAVIYNE</sequence>
<name>A0AAV9DA41_ACOCL</name>
<dbReference type="EMBL" id="JAUJYO010000014">
    <property type="protein sequence ID" value="KAK1298476.1"/>
    <property type="molecule type" value="Genomic_DNA"/>
</dbReference>
<proteinExistence type="predicted"/>
<dbReference type="Proteomes" id="UP001180020">
    <property type="component" value="Unassembled WGS sequence"/>
</dbReference>
<reference evidence="1" key="2">
    <citation type="submission" date="2023-06" db="EMBL/GenBank/DDBJ databases">
        <authorList>
            <person name="Ma L."/>
            <person name="Liu K.-W."/>
            <person name="Li Z."/>
            <person name="Hsiao Y.-Y."/>
            <person name="Qi Y."/>
            <person name="Fu T."/>
            <person name="Tang G."/>
            <person name="Zhang D."/>
            <person name="Sun W.-H."/>
            <person name="Liu D.-K."/>
            <person name="Li Y."/>
            <person name="Chen G.-Z."/>
            <person name="Liu X.-D."/>
            <person name="Liao X.-Y."/>
            <person name="Jiang Y.-T."/>
            <person name="Yu X."/>
            <person name="Hao Y."/>
            <person name="Huang J."/>
            <person name="Zhao X.-W."/>
            <person name="Ke S."/>
            <person name="Chen Y.-Y."/>
            <person name="Wu W.-L."/>
            <person name="Hsu J.-L."/>
            <person name="Lin Y.-F."/>
            <person name="Huang M.-D."/>
            <person name="Li C.-Y."/>
            <person name="Huang L."/>
            <person name="Wang Z.-W."/>
            <person name="Zhao X."/>
            <person name="Zhong W.-Y."/>
            <person name="Peng D.-H."/>
            <person name="Ahmad S."/>
            <person name="Lan S."/>
            <person name="Zhang J.-S."/>
            <person name="Tsai W.-C."/>
            <person name="Van De Peer Y."/>
            <person name="Liu Z.-J."/>
        </authorList>
    </citation>
    <scope>NUCLEOTIDE SEQUENCE</scope>
    <source>
        <strain evidence="1">CP</strain>
        <tissue evidence="1">Leaves</tissue>
    </source>
</reference>
<dbReference type="AlphaFoldDB" id="A0AAV9DA41"/>
<gene>
    <name evidence="1" type="ORF">QJS10_CPB14g01200</name>
</gene>
<keyword evidence="2" id="KW-1185">Reference proteome</keyword>
<organism evidence="1 2">
    <name type="scientific">Acorus calamus</name>
    <name type="common">Sweet flag</name>
    <dbReference type="NCBI Taxonomy" id="4465"/>
    <lineage>
        <taxon>Eukaryota</taxon>
        <taxon>Viridiplantae</taxon>
        <taxon>Streptophyta</taxon>
        <taxon>Embryophyta</taxon>
        <taxon>Tracheophyta</taxon>
        <taxon>Spermatophyta</taxon>
        <taxon>Magnoliopsida</taxon>
        <taxon>Liliopsida</taxon>
        <taxon>Acoraceae</taxon>
        <taxon>Acorus</taxon>
    </lineage>
</organism>
<protein>
    <submittedName>
        <fullName evidence="1">Uncharacterized protein</fullName>
    </submittedName>
</protein>
<reference evidence="1" key="1">
    <citation type="journal article" date="2023" name="Nat. Commun.">
        <title>Diploid and tetraploid genomes of Acorus and the evolution of monocots.</title>
        <authorList>
            <person name="Ma L."/>
            <person name="Liu K.W."/>
            <person name="Li Z."/>
            <person name="Hsiao Y.Y."/>
            <person name="Qi Y."/>
            <person name="Fu T."/>
            <person name="Tang G.D."/>
            <person name="Zhang D."/>
            <person name="Sun W.H."/>
            <person name="Liu D.K."/>
            <person name="Li Y."/>
            <person name="Chen G.Z."/>
            <person name="Liu X.D."/>
            <person name="Liao X.Y."/>
            <person name="Jiang Y.T."/>
            <person name="Yu X."/>
            <person name="Hao Y."/>
            <person name="Huang J."/>
            <person name="Zhao X.W."/>
            <person name="Ke S."/>
            <person name="Chen Y.Y."/>
            <person name="Wu W.L."/>
            <person name="Hsu J.L."/>
            <person name="Lin Y.F."/>
            <person name="Huang M.D."/>
            <person name="Li C.Y."/>
            <person name="Huang L."/>
            <person name="Wang Z.W."/>
            <person name="Zhao X."/>
            <person name="Zhong W.Y."/>
            <person name="Peng D.H."/>
            <person name="Ahmad S."/>
            <person name="Lan S."/>
            <person name="Zhang J.S."/>
            <person name="Tsai W.C."/>
            <person name="Van de Peer Y."/>
            <person name="Liu Z.J."/>
        </authorList>
    </citation>
    <scope>NUCLEOTIDE SEQUENCE</scope>
    <source>
        <strain evidence="1">CP</strain>
    </source>
</reference>
<accession>A0AAV9DA41</accession>
<evidence type="ECO:0000313" key="1">
    <source>
        <dbReference type="EMBL" id="KAK1298476.1"/>
    </source>
</evidence>
<comment type="caution">
    <text evidence="1">The sequence shown here is derived from an EMBL/GenBank/DDBJ whole genome shotgun (WGS) entry which is preliminary data.</text>
</comment>